<evidence type="ECO:0000313" key="4">
    <source>
        <dbReference type="Proteomes" id="UP000637383"/>
    </source>
</evidence>
<evidence type="ECO:0000313" key="3">
    <source>
        <dbReference type="EMBL" id="MBD2736431.1"/>
    </source>
</evidence>
<comment type="caution">
    <text evidence="3">The sequence shown here is derived from an EMBL/GenBank/DDBJ whole genome shotgun (WGS) entry which is preliminary data.</text>
</comment>
<evidence type="ECO:0000256" key="1">
    <source>
        <dbReference type="SAM" id="MobiDB-lite"/>
    </source>
</evidence>
<keyword evidence="4" id="KW-1185">Reference proteome</keyword>
<keyword evidence="2" id="KW-1133">Transmembrane helix</keyword>
<gene>
    <name evidence="3" type="ORF">H6H03_21490</name>
</gene>
<sequence length="481" mass="56252">MKSIHVEKKSSLDFLTSPFKNWLNQPADNSDIFRLLEFQNQLLKESCKYNSQVQQRLHESLYYGITFFLRSLITLNPNDPNHQRIAQQINYLLTEHQSIWNEYFQQYAYLVATKIFYQPNIDISAYNSVRKFCEQISEILEEIKNQKLNSTSRKRLYGRYRPLALIFQNINRTDLAELFYRISGSQVPQELIGKIPLDFQTRIFPKNPIPTPAPGPRPNIILLIIGSLLFISVPVIYLAISSKIFHSIIYPQVSCDQAGNWLVDYPTFESCYRNANEYQKNIVIAKFMPDQTNISYSNQEKQKQKAKEFIDGTPKGDENEFNKRMVKLQECQKIQVSEYGNCLDNNQKTSSQDSSNIPETQKENQCSLNSIEQVKNCNNRQFEEIIKQAGFININNEYVQPLKQYLETQSQDEDFEYKKNKSLQCFKKSPYEQTTTNFQKCLKKSQKESLTELTKSMIEIHTKIINIFPPKANKDNKTKTN</sequence>
<dbReference type="EMBL" id="JACJTU010000021">
    <property type="protein sequence ID" value="MBD2736431.1"/>
    <property type="molecule type" value="Genomic_DNA"/>
</dbReference>
<evidence type="ECO:0000256" key="2">
    <source>
        <dbReference type="SAM" id="Phobius"/>
    </source>
</evidence>
<proteinExistence type="predicted"/>
<reference evidence="3 4" key="1">
    <citation type="journal article" date="2020" name="ISME J.">
        <title>Comparative genomics reveals insights into cyanobacterial evolution and habitat adaptation.</title>
        <authorList>
            <person name="Chen M.Y."/>
            <person name="Teng W.K."/>
            <person name="Zhao L."/>
            <person name="Hu C.X."/>
            <person name="Zhou Y.K."/>
            <person name="Han B.P."/>
            <person name="Song L.R."/>
            <person name="Shu W.S."/>
        </authorList>
    </citation>
    <scope>NUCLEOTIDE SEQUENCE [LARGE SCALE GENOMIC DNA]</scope>
    <source>
        <strain evidence="3 4">FACHB-159</strain>
    </source>
</reference>
<organism evidence="3 4">
    <name type="scientific">Nostoc paludosum FACHB-159</name>
    <dbReference type="NCBI Taxonomy" id="2692908"/>
    <lineage>
        <taxon>Bacteria</taxon>
        <taxon>Bacillati</taxon>
        <taxon>Cyanobacteriota</taxon>
        <taxon>Cyanophyceae</taxon>
        <taxon>Nostocales</taxon>
        <taxon>Nostocaceae</taxon>
        <taxon>Nostoc</taxon>
    </lineage>
</organism>
<keyword evidence="2" id="KW-0472">Membrane</keyword>
<accession>A0ABR8KA89</accession>
<protein>
    <recommendedName>
        <fullName evidence="5">Transmembrane protein</fullName>
    </recommendedName>
</protein>
<keyword evidence="2" id="KW-0812">Transmembrane</keyword>
<feature type="region of interest" description="Disordered" evidence="1">
    <location>
        <begin position="345"/>
        <end position="364"/>
    </location>
</feature>
<dbReference type="Proteomes" id="UP000637383">
    <property type="component" value="Unassembled WGS sequence"/>
</dbReference>
<evidence type="ECO:0008006" key="5">
    <source>
        <dbReference type="Google" id="ProtNLM"/>
    </source>
</evidence>
<name>A0ABR8KA89_9NOSO</name>
<feature type="transmembrane region" description="Helical" evidence="2">
    <location>
        <begin position="220"/>
        <end position="240"/>
    </location>
</feature>